<evidence type="ECO:0000259" key="14">
    <source>
        <dbReference type="PROSITE" id="PS51217"/>
    </source>
</evidence>
<evidence type="ECO:0000256" key="9">
    <source>
        <dbReference type="ARBA" id="ARBA00034617"/>
    </source>
</evidence>
<evidence type="ECO:0000256" key="2">
    <source>
        <dbReference type="ARBA" id="ARBA00022528"/>
    </source>
</evidence>
<dbReference type="GO" id="GO:0003677">
    <property type="term" value="F:DNA binding"/>
    <property type="evidence" value="ECO:0007669"/>
    <property type="project" value="UniProtKB-KW"/>
</dbReference>
<keyword evidence="7" id="KW-0238">DNA-binding</keyword>
<feature type="binding site" evidence="12">
    <location>
        <begin position="95"/>
        <end position="102"/>
    </location>
    <ligand>
        <name>ATP</name>
        <dbReference type="ChEBI" id="CHEBI:30616"/>
    </ligand>
</feature>
<dbReference type="GO" id="GO:0043138">
    <property type="term" value="F:3'-5' DNA helicase activity"/>
    <property type="evidence" value="ECO:0007669"/>
    <property type="project" value="UniProtKB-EC"/>
</dbReference>
<dbReference type="PROSITE" id="PS51217">
    <property type="entry name" value="UVRD_HELICASE_CTER"/>
    <property type="match status" value="1"/>
</dbReference>
<dbReference type="Pfam" id="PF00580">
    <property type="entry name" value="UvrD-helicase"/>
    <property type="match status" value="1"/>
</dbReference>
<keyword evidence="8" id="KW-0413">Isomerase</keyword>
<evidence type="ECO:0000256" key="11">
    <source>
        <dbReference type="ARBA" id="ARBA00048988"/>
    </source>
</evidence>
<dbReference type="OrthoDB" id="2112at2759"/>
<accession>A0A9D4ZN06</accession>
<keyword evidence="4 12" id="KW-0378">Hydrolase</keyword>
<dbReference type="Proteomes" id="UP000886520">
    <property type="component" value="Chromosome 5"/>
</dbReference>
<keyword evidence="3 12" id="KW-0547">Nucleotide-binding</keyword>
<dbReference type="GO" id="GO:0016787">
    <property type="term" value="F:hydrolase activity"/>
    <property type="evidence" value="ECO:0007669"/>
    <property type="project" value="UniProtKB-UniRule"/>
</dbReference>
<evidence type="ECO:0000256" key="3">
    <source>
        <dbReference type="ARBA" id="ARBA00022741"/>
    </source>
</evidence>
<dbReference type="InterPro" id="IPR014017">
    <property type="entry name" value="DNA_helicase_UvrD-like_C"/>
</dbReference>
<dbReference type="Gene3D" id="1.10.10.160">
    <property type="match status" value="2"/>
</dbReference>
<dbReference type="Gene3D" id="1.10.486.10">
    <property type="entry name" value="PCRA, domain 4"/>
    <property type="match status" value="1"/>
</dbReference>
<dbReference type="GO" id="GO:0000725">
    <property type="term" value="P:recombinational repair"/>
    <property type="evidence" value="ECO:0007669"/>
    <property type="project" value="TreeGrafter"/>
</dbReference>
<dbReference type="InterPro" id="IPR014016">
    <property type="entry name" value="UvrD-like_ATP-bd"/>
</dbReference>
<comment type="catalytic activity">
    <reaction evidence="9">
        <text>Couples ATP hydrolysis with the unwinding of duplex DNA by translocating in the 3'-5' direction.</text>
        <dbReference type="EC" id="5.6.2.4"/>
    </reaction>
</comment>
<reference evidence="15 16" key="1">
    <citation type="submission" date="2021-01" db="EMBL/GenBank/DDBJ databases">
        <title>Adiantum capillus-veneris genome.</title>
        <authorList>
            <person name="Fang Y."/>
            <person name="Liao Q."/>
        </authorList>
    </citation>
    <scope>NUCLEOTIDE SEQUENCE [LARGE SCALE GENOMIC DNA]</scope>
    <source>
        <strain evidence="15">H3</strain>
        <tissue evidence="15">Leaf</tissue>
    </source>
</reference>
<dbReference type="AlphaFoldDB" id="A0A9D4ZN06"/>
<feature type="domain" description="UvrD-like helicase C-terminal" evidence="14">
    <location>
        <begin position="430"/>
        <end position="720"/>
    </location>
</feature>
<dbReference type="SUPFAM" id="SSF52540">
    <property type="entry name" value="P-loop containing nucleoside triphosphate hydrolases"/>
    <property type="match status" value="1"/>
</dbReference>
<comment type="catalytic activity">
    <reaction evidence="11">
        <text>ATP + H2O = ADP + phosphate + H(+)</text>
        <dbReference type="Rhea" id="RHEA:13065"/>
        <dbReference type="ChEBI" id="CHEBI:15377"/>
        <dbReference type="ChEBI" id="CHEBI:15378"/>
        <dbReference type="ChEBI" id="CHEBI:30616"/>
        <dbReference type="ChEBI" id="CHEBI:43474"/>
        <dbReference type="ChEBI" id="CHEBI:456216"/>
        <dbReference type="EC" id="5.6.2.4"/>
    </reaction>
</comment>
<dbReference type="GO" id="GO:0005634">
    <property type="term" value="C:nucleus"/>
    <property type="evidence" value="ECO:0007669"/>
    <property type="project" value="TreeGrafter"/>
</dbReference>
<evidence type="ECO:0000256" key="7">
    <source>
        <dbReference type="ARBA" id="ARBA00023125"/>
    </source>
</evidence>
<keyword evidence="5 12" id="KW-0347">Helicase</keyword>
<dbReference type="CDD" id="cd18807">
    <property type="entry name" value="SF1_C_UvrD"/>
    <property type="match status" value="1"/>
</dbReference>
<evidence type="ECO:0000256" key="4">
    <source>
        <dbReference type="ARBA" id="ARBA00022801"/>
    </source>
</evidence>
<dbReference type="InterPro" id="IPR027417">
    <property type="entry name" value="P-loop_NTPase"/>
</dbReference>
<dbReference type="Pfam" id="PF13361">
    <property type="entry name" value="UvrD_C"/>
    <property type="match status" value="1"/>
</dbReference>
<evidence type="ECO:0000256" key="12">
    <source>
        <dbReference type="PROSITE-ProRule" id="PRU00560"/>
    </source>
</evidence>
<dbReference type="EMBL" id="JABFUD020000005">
    <property type="protein sequence ID" value="KAI5079717.1"/>
    <property type="molecule type" value="Genomic_DNA"/>
</dbReference>
<dbReference type="PROSITE" id="PS51198">
    <property type="entry name" value="UVRD_HELICASE_ATP_BIND"/>
    <property type="match status" value="1"/>
</dbReference>
<name>A0A9D4ZN06_ADICA</name>
<evidence type="ECO:0000256" key="1">
    <source>
        <dbReference type="ARBA" id="ARBA00009922"/>
    </source>
</evidence>
<gene>
    <name evidence="15" type="ORF">GOP47_0005196</name>
</gene>
<evidence type="ECO:0000256" key="5">
    <source>
        <dbReference type="ARBA" id="ARBA00022806"/>
    </source>
</evidence>
<keyword evidence="2" id="KW-0150">Chloroplast</keyword>
<keyword evidence="16" id="KW-1185">Reference proteome</keyword>
<feature type="domain" description="UvrD-like helicase ATP-binding" evidence="13">
    <location>
        <begin position="74"/>
        <end position="422"/>
    </location>
</feature>
<evidence type="ECO:0000313" key="15">
    <source>
        <dbReference type="EMBL" id="KAI5079717.1"/>
    </source>
</evidence>
<dbReference type="InterPro" id="IPR013986">
    <property type="entry name" value="DExx_box_DNA_helicase_dom_sf"/>
</dbReference>
<dbReference type="PANTHER" id="PTHR11070">
    <property type="entry name" value="UVRD / RECB / PCRA DNA HELICASE FAMILY MEMBER"/>
    <property type="match status" value="1"/>
</dbReference>
<dbReference type="InterPro" id="IPR000212">
    <property type="entry name" value="DNA_helicase_UvrD/REP"/>
</dbReference>
<evidence type="ECO:0000256" key="10">
    <source>
        <dbReference type="ARBA" id="ARBA00034808"/>
    </source>
</evidence>
<dbReference type="EC" id="5.6.2.4" evidence="10"/>
<comment type="similarity">
    <text evidence="1">Belongs to the helicase family. UvrD subfamily.</text>
</comment>
<protein>
    <recommendedName>
        <fullName evidence="10">DNA 3'-5' helicase</fullName>
        <ecNumber evidence="10">5.6.2.4</ecNumber>
    </recommendedName>
</protein>
<evidence type="ECO:0000313" key="16">
    <source>
        <dbReference type="Proteomes" id="UP000886520"/>
    </source>
</evidence>
<evidence type="ECO:0000256" key="6">
    <source>
        <dbReference type="ARBA" id="ARBA00022840"/>
    </source>
</evidence>
<dbReference type="PANTHER" id="PTHR11070:SF2">
    <property type="entry name" value="ATP-DEPENDENT DNA HELICASE SRS2"/>
    <property type="match status" value="1"/>
</dbReference>
<organism evidence="15 16">
    <name type="scientific">Adiantum capillus-veneris</name>
    <name type="common">Maidenhair fern</name>
    <dbReference type="NCBI Taxonomy" id="13818"/>
    <lineage>
        <taxon>Eukaryota</taxon>
        <taxon>Viridiplantae</taxon>
        <taxon>Streptophyta</taxon>
        <taxon>Embryophyta</taxon>
        <taxon>Tracheophyta</taxon>
        <taxon>Polypodiopsida</taxon>
        <taxon>Polypodiidae</taxon>
        <taxon>Polypodiales</taxon>
        <taxon>Pteridineae</taxon>
        <taxon>Pteridaceae</taxon>
        <taxon>Vittarioideae</taxon>
        <taxon>Adiantum</taxon>
    </lineage>
</organism>
<evidence type="ECO:0000259" key="13">
    <source>
        <dbReference type="PROSITE" id="PS51198"/>
    </source>
</evidence>
<sequence length="823" mass="92498">MLGRTPASPLHTVSHSCSSCSWSQCGVLLPSHRRQLQVSPLLLHHCQQPVRTWSLAASLLQEITPSTAPIPSREPLSKEQLAAVESMDTCIRVVAGPGSGKTRVLTHRVVHLISNCGVPAHEILFITFTNKAAQEIRERLEKIFGSELARDMMVGTFHSLCAKILRWKLCSGAHNNFAIYDEEDSLRVVRSILIAAQDACSQEDYGLMTSGSKAEGNYSDLVLDLKTLGFLTNGSSEKRLLRKCLASKENSVQRDKGKAASVPSATIKKLLDSIRRSRLHKLTCFLAERKNLNVPQLPKGLQEEELKFATLYENALRRNNALDFDDLIQLVVQLLHNNGYVRELCQKRWKYILVDEFQDTDMVQYELIRLLASENQNLFIVGDIDQAIYGWRGAEIKHMQKSLEEDFPAIRTFQLGENYRSSSYIVKAASVVLSFSRYDRRIGSLRSLSLVPAVKERKAAPIGIGEFNDQTSEANFVVSEILNLVSKRKANWGSFALLYRTRVQALQLGPALSRAKIPYSIVGITPFYADKEVKTLLAYLQYVSNPDNAFALDYCLNKPSRGIGNKTIEKVKGWAGNNKLSFPQALEKIFVESMTFKQLGIRSNGRDGIMNFMELIRDLRELSSKISIAQLTRTLIYKLNFEDHLLKVTKDEEEFRRHMERLQQLSVAAENAQALYGVGDKALCSFLEDITLVASNEETPGGDTAGVNEVKLLTLHASKGLEFDVVFLVGARDDLLPLEDADDEEERRLFYVGITRARKRLYLTFNHSRSPWVDSNPQMSSGSTLLEVAKCEFMLAFAQKPEGVMYQAMEPVGRDGVEPEIEY</sequence>
<comment type="caution">
    <text evidence="15">The sequence shown here is derived from an EMBL/GenBank/DDBJ whole genome shotgun (WGS) entry which is preliminary data.</text>
</comment>
<evidence type="ECO:0000256" key="8">
    <source>
        <dbReference type="ARBA" id="ARBA00023235"/>
    </source>
</evidence>
<dbReference type="CDD" id="cd17932">
    <property type="entry name" value="DEXQc_UvrD"/>
    <property type="match status" value="1"/>
</dbReference>
<proteinExistence type="inferred from homology"/>
<dbReference type="GO" id="GO:0005524">
    <property type="term" value="F:ATP binding"/>
    <property type="evidence" value="ECO:0007669"/>
    <property type="project" value="UniProtKB-UniRule"/>
</dbReference>
<keyword evidence="2" id="KW-0934">Plastid</keyword>
<keyword evidence="6 12" id="KW-0067">ATP-binding</keyword>
<dbReference type="Gene3D" id="3.40.50.300">
    <property type="entry name" value="P-loop containing nucleotide triphosphate hydrolases"/>
    <property type="match status" value="3"/>
</dbReference>